<dbReference type="Proteomes" id="UP001055879">
    <property type="component" value="Linkage Group LG18"/>
</dbReference>
<comment type="caution">
    <text evidence="1">The sequence shown here is derived from an EMBL/GenBank/DDBJ whole genome shotgun (WGS) entry which is preliminary data.</text>
</comment>
<evidence type="ECO:0000313" key="2">
    <source>
        <dbReference type="Proteomes" id="UP001055879"/>
    </source>
</evidence>
<protein>
    <submittedName>
        <fullName evidence="1">Uncharacterized protein</fullName>
    </submittedName>
</protein>
<keyword evidence="2" id="KW-1185">Reference proteome</keyword>
<organism evidence="1 2">
    <name type="scientific">Arctium lappa</name>
    <name type="common">Greater burdock</name>
    <name type="synonym">Lappa major</name>
    <dbReference type="NCBI Taxonomy" id="4217"/>
    <lineage>
        <taxon>Eukaryota</taxon>
        <taxon>Viridiplantae</taxon>
        <taxon>Streptophyta</taxon>
        <taxon>Embryophyta</taxon>
        <taxon>Tracheophyta</taxon>
        <taxon>Spermatophyta</taxon>
        <taxon>Magnoliopsida</taxon>
        <taxon>eudicotyledons</taxon>
        <taxon>Gunneridae</taxon>
        <taxon>Pentapetalae</taxon>
        <taxon>asterids</taxon>
        <taxon>campanulids</taxon>
        <taxon>Asterales</taxon>
        <taxon>Asteraceae</taxon>
        <taxon>Carduoideae</taxon>
        <taxon>Cardueae</taxon>
        <taxon>Arctiinae</taxon>
        <taxon>Arctium</taxon>
    </lineage>
</organism>
<proteinExistence type="predicted"/>
<sequence>MSMLDSFFSKGAFKGSKCKTLLKLTIPRIKLLRNRREIHIKQMRRDIAKLLETGQEATARIRVEHIIREEKMMAAQEIIELFCELVVVRLPIIEAQRECPLDLKEAISSLCFAAPRCADLPELIQVQMAFAAKYGKEFVAAATELMPECGVNRQLIEHLSVRAPPPDVKLNLLKEIAEEHELDWDPTASETELLKPHEDLLNGPSHFTSTTLPLPQEKHEESVHTPLEQTHDEQSDSDADYDLLDLPEVPNSSIQPTVASETVSRTEMLPFPASALSDLNNESETRLGSNDDFPYKPDKVLEKSATEEKQFLPFMSPPAATAAAKESGPPPPGTKTVVEYEAKESSPLPLPRTRTGITDDLQDVLAAAQAAAESAERAAAVARTAASLAQLRISELIRKQNEDESTDNPFSGDNHQSNTPEIPNLDRQSSTQDHDGGFSSLSPPPQPFSPHQPQRLPSMDDGFMSYPNLFTSRSPGELSRAQSGDDH</sequence>
<dbReference type="EMBL" id="CM042064">
    <property type="protein sequence ID" value="KAI3664813.1"/>
    <property type="molecule type" value="Genomic_DNA"/>
</dbReference>
<reference evidence="1 2" key="2">
    <citation type="journal article" date="2022" name="Mol. Ecol. Resour.">
        <title>The genomes of chicory, endive, great burdock and yacon provide insights into Asteraceae paleo-polyploidization history and plant inulin production.</title>
        <authorList>
            <person name="Fan W."/>
            <person name="Wang S."/>
            <person name="Wang H."/>
            <person name="Wang A."/>
            <person name="Jiang F."/>
            <person name="Liu H."/>
            <person name="Zhao H."/>
            <person name="Xu D."/>
            <person name="Zhang Y."/>
        </authorList>
    </citation>
    <scope>NUCLEOTIDE SEQUENCE [LARGE SCALE GENOMIC DNA]</scope>
    <source>
        <strain evidence="2">cv. Niubang</strain>
    </source>
</reference>
<name>A0ACB8XCV8_ARCLA</name>
<reference evidence="2" key="1">
    <citation type="journal article" date="2022" name="Mol. Ecol. Resour.">
        <title>The genomes of chicory, endive, great burdock and yacon provide insights into Asteraceae palaeo-polyploidization history and plant inulin production.</title>
        <authorList>
            <person name="Fan W."/>
            <person name="Wang S."/>
            <person name="Wang H."/>
            <person name="Wang A."/>
            <person name="Jiang F."/>
            <person name="Liu H."/>
            <person name="Zhao H."/>
            <person name="Xu D."/>
            <person name="Zhang Y."/>
        </authorList>
    </citation>
    <scope>NUCLEOTIDE SEQUENCE [LARGE SCALE GENOMIC DNA]</scope>
    <source>
        <strain evidence="2">cv. Niubang</strain>
    </source>
</reference>
<evidence type="ECO:0000313" key="1">
    <source>
        <dbReference type="EMBL" id="KAI3664813.1"/>
    </source>
</evidence>
<accession>A0ACB8XCV8</accession>
<gene>
    <name evidence="1" type="ORF">L6452_43421</name>
</gene>